<organism evidence="2">
    <name type="scientific">Strongyloides ratti</name>
    <name type="common">Parasitic roundworm</name>
    <dbReference type="NCBI Taxonomy" id="34506"/>
    <lineage>
        <taxon>Eukaryota</taxon>
        <taxon>Metazoa</taxon>
        <taxon>Ecdysozoa</taxon>
        <taxon>Nematoda</taxon>
        <taxon>Chromadorea</taxon>
        <taxon>Rhabditida</taxon>
        <taxon>Tylenchina</taxon>
        <taxon>Panagrolaimomorpha</taxon>
        <taxon>Strongyloidoidea</taxon>
        <taxon>Strongyloididae</taxon>
        <taxon>Strongyloides</taxon>
    </lineage>
</organism>
<name>A0A090L650_STRRB</name>
<sequence>MITLTLPKIDETTIDNRNVDFISSLPSEISKYILCYLSRSNIDNCRLVCKNWDTFIKSNSKSLPKRQYKKIKISSRSVFQIFVKENNMKSRQWNFEKKVISCDINRNLRKRKYIDEVNTPSNEYTVVNKDNIKNIFTDNNITNDNEVSNNTFIYKINSSIWEEIINLISSQSSDVYSNIFSQSMNYTPVKKKNKKNTLEFEEITLTDEIIDGIIEVLKKATIGILSISFVKLTYCTPLKFLNLFDRLNLNVTRGYRVNWARMARNEHFSINDIVQKLHLNERKISKQKTLQILDLGLLTDFNNDTIITNFNIKEVKMLLNTFCVLRIDGSNINLDILKELMMEWRTGYKSPKIIYLSNCPLTTDLNTQPKIIEFSKELGVSVNKNGETLILKGNNKSLFTLKTVKHPNFGDQLRIVFQ</sequence>
<dbReference type="OrthoDB" id="5859752at2759"/>
<dbReference type="SUPFAM" id="SSF81383">
    <property type="entry name" value="F-box domain"/>
    <property type="match status" value="1"/>
</dbReference>
<dbReference type="CTD" id="36375364"/>
<reference evidence="3" key="1">
    <citation type="submission" date="2014-09" db="EMBL/GenBank/DDBJ databases">
        <authorList>
            <person name="Martin A.A."/>
        </authorList>
    </citation>
    <scope>NUCLEOTIDE SEQUENCE</scope>
    <source>
        <strain evidence="3">ED321</strain>
    </source>
</reference>
<dbReference type="WBParaSite" id="SRAE_1000126500.1">
    <property type="protein sequence ID" value="SRAE_1000126500.1"/>
    <property type="gene ID" value="WBGene00257869"/>
</dbReference>
<keyword evidence="3" id="KW-1185">Reference proteome</keyword>
<gene>
    <name evidence="2 4 5" type="ORF">SRAE_1000126500</name>
</gene>
<dbReference type="Gene3D" id="1.20.1280.50">
    <property type="match status" value="1"/>
</dbReference>
<dbReference type="InterPro" id="IPR036047">
    <property type="entry name" value="F-box-like_dom_sf"/>
</dbReference>
<dbReference type="Pfam" id="PF12937">
    <property type="entry name" value="F-box-like"/>
    <property type="match status" value="1"/>
</dbReference>
<evidence type="ECO:0000313" key="4">
    <source>
        <dbReference type="WBParaSite" id="SRAE_1000126500.1"/>
    </source>
</evidence>
<evidence type="ECO:0000313" key="2">
    <source>
        <dbReference type="EMBL" id="CEF62999.1"/>
    </source>
</evidence>
<dbReference type="EMBL" id="LN609528">
    <property type="protein sequence ID" value="CEF62999.1"/>
    <property type="molecule type" value="Genomic_DNA"/>
</dbReference>
<dbReference type="AlphaFoldDB" id="A0A090L650"/>
<dbReference type="PROSITE" id="PS50181">
    <property type="entry name" value="FBOX"/>
    <property type="match status" value="1"/>
</dbReference>
<accession>A0A090L650</accession>
<dbReference type="SMART" id="SM00256">
    <property type="entry name" value="FBOX"/>
    <property type="match status" value="1"/>
</dbReference>
<protein>
    <submittedName>
        <fullName evidence="2 4">F-box domain-containing protein</fullName>
    </submittedName>
</protein>
<dbReference type="GeneID" id="36375364"/>
<evidence type="ECO:0000313" key="5">
    <source>
        <dbReference type="WormBase" id="SRAE_1000126500"/>
    </source>
</evidence>
<dbReference type="RefSeq" id="XP_024502201.1">
    <property type="nucleotide sequence ID" value="XM_024648199.1"/>
</dbReference>
<reference evidence="2" key="2">
    <citation type="submission" date="2014-09" db="EMBL/GenBank/DDBJ databases">
        <authorList>
            <person name="Aslett A.Martin."/>
        </authorList>
    </citation>
    <scope>NUCLEOTIDE SEQUENCE</scope>
    <source>
        <strain evidence="2">ED321 Heterogonic</strain>
    </source>
</reference>
<evidence type="ECO:0000259" key="1">
    <source>
        <dbReference type="PROSITE" id="PS50181"/>
    </source>
</evidence>
<reference evidence="4" key="3">
    <citation type="submission" date="2020-12" db="UniProtKB">
        <authorList>
            <consortium name="WormBaseParasite"/>
        </authorList>
    </citation>
    <scope>IDENTIFICATION</scope>
</reference>
<dbReference type="Proteomes" id="UP000035682">
    <property type="component" value="Unplaced"/>
</dbReference>
<evidence type="ECO:0000313" key="3">
    <source>
        <dbReference type="Proteomes" id="UP000035682"/>
    </source>
</evidence>
<dbReference type="InterPro" id="IPR001810">
    <property type="entry name" value="F-box_dom"/>
</dbReference>
<dbReference type="WormBase" id="SRAE_1000126500">
    <property type="protein sequence ID" value="SRP09516"/>
    <property type="gene ID" value="WBGene00257869"/>
</dbReference>
<feature type="domain" description="F-box" evidence="1">
    <location>
        <begin position="19"/>
        <end position="71"/>
    </location>
</feature>
<proteinExistence type="predicted"/>